<evidence type="ECO:0000256" key="1">
    <source>
        <dbReference type="PROSITE-ProRule" id="PRU00169"/>
    </source>
</evidence>
<evidence type="ECO:0000313" key="7">
    <source>
        <dbReference type="EMBL" id="MBS7458462.1"/>
    </source>
</evidence>
<dbReference type="GO" id="GO:0000160">
    <property type="term" value="P:phosphorelay signal transduction system"/>
    <property type="evidence" value="ECO:0007669"/>
    <property type="project" value="InterPro"/>
</dbReference>
<proteinExistence type="predicted"/>
<evidence type="ECO:0000259" key="4">
    <source>
        <dbReference type="PROSITE" id="PS50883"/>
    </source>
</evidence>
<dbReference type="Proteomes" id="UP000675747">
    <property type="component" value="Unassembled WGS sequence"/>
</dbReference>
<feature type="domain" description="GGDEF" evidence="5">
    <location>
        <begin position="321"/>
        <end position="453"/>
    </location>
</feature>
<dbReference type="PROSITE" id="PS50887">
    <property type="entry name" value="GGDEF"/>
    <property type="match status" value="1"/>
</dbReference>
<dbReference type="InterPro" id="IPR001789">
    <property type="entry name" value="Sig_transdc_resp-reg_receiver"/>
</dbReference>
<dbReference type="EMBL" id="JAGQFT020000011">
    <property type="protein sequence ID" value="MBS7458462.1"/>
    <property type="molecule type" value="Genomic_DNA"/>
</dbReference>
<protein>
    <submittedName>
        <fullName evidence="6">EAL domain-containing protein</fullName>
    </submittedName>
</protein>
<dbReference type="SUPFAM" id="SSF47226">
    <property type="entry name" value="Histidine-containing phosphotransfer domain, HPT domain"/>
    <property type="match status" value="1"/>
</dbReference>
<dbReference type="CDD" id="cd01948">
    <property type="entry name" value="EAL"/>
    <property type="match status" value="1"/>
</dbReference>
<comment type="caution">
    <text evidence="6">The sequence shown here is derived from an EMBL/GenBank/DDBJ whole genome shotgun (WGS) entry which is preliminary data.</text>
</comment>
<evidence type="ECO:0000313" key="6">
    <source>
        <dbReference type="EMBL" id="MBR0561561.1"/>
    </source>
</evidence>
<dbReference type="EMBL" id="JAGQFT010000013">
    <property type="protein sequence ID" value="MBR0561561.1"/>
    <property type="molecule type" value="Genomic_DNA"/>
</dbReference>
<organism evidence="6">
    <name type="scientific">Coralloluteibacterium stylophorae</name>
    <dbReference type="NCBI Taxonomy" id="1776034"/>
    <lineage>
        <taxon>Bacteria</taxon>
        <taxon>Pseudomonadati</taxon>
        <taxon>Pseudomonadota</taxon>
        <taxon>Gammaproteobacteria</taxon>
        <taxon>Lysobacterales</taxon>
        <taxon>Lysobacteraceae</taxon>
        <taxon>Coralloluteibacterium</taxon>
    </lineage>
</organism>
<reference evidence="7 8" key="1">
    <citation type="journal article" date="2021" name="Microbiol. Resour. Announc.">
        <title>Draft Genome Sequence of Coralloluteibacterium stylophorae LMG 29479T.</title>
        <authorList>
            <person name="Karlyshev A.V."/>
            <person name="Kudryashova E.B."/>
            <person name="Ariskina E.V."/>
            <person name="Conroy A.P."/>
            <person name="Abidueva E.Y."/>
        </authorList>
    </citation>
    <scope>NUCLEOTIDE SEQUENCE [LARGE SCALE GENOMIC DNA]</scope>
    <source>
        <strain evidence="7 8">LMG 29479</strain>
    </source>
</reference>
<name>A0A8J8AWH4_9GAMM</name>
<dbReference type="GO" id="GO:0071111">
    <property type="term" value="F:cyclic-guanylate-specific phosphodiesterase activity"/>
    <property type="evidence" value="ECO:0007669"/>
    <property type="project" value="InterPro"/>
</dbReference>
<dbReference type="SUPFAM" id="SSF55073">
    <property type="entry name" value="Nucleotide cyclase"/>
    <property type="match status" value="1"/>
</dbReference>
<dbReference type="PANTHER" id="PTHR33121:SF70">
    <property type="entry name" value="SIGNALING PROTEIN YKOW"/>
    <property type="match status" value="1"/>
</dbReference>
<keyword evidence="8" id="KW-1185">Reference proteome</keyword>
<dbReference type="SUPFAM" id="SSF52172">
    <property type="entry name" value="CheY-like"/>
    <property type="match status" value="1"/>
</dbReference>
<keyword evidence="1" id="KW-0597">Phosphoprotein</keyword>
<dbReference type="InterPro" id="IPR043128">
    <property type="entry name" value="Rev_trsase/Diguanyl_cyclase"/>
</dbReference>
<gene>
    <name evidence="7" type="ORF">KB893_015090</name>
    <name evidence="6" type="ORF">KB893_03340</name>
</gene>
<dbReference type="RefSeq" id="WP_211925526.1">
    <property type="nucleotide sequence ID" value="NZ_JAGQFT020000011.1"/>
</dbReference>
<dbReference type="InterPro" id="IPR000160">
    <property type="entry name" value="GGDEF_dom"/>
</dbReference>
<evidence type="ECO:0000313" key="8">
    <source>
        <dbReference type="Proteomes" id="UP000675747"/>
    </source>
</evidence>
<dbReference type="InterPro" id="IPR036641">
    <property type="entry name" value="HPT_dom_sf"/>
</dbReference>
<dbReference type="CDD" id="cd17546">
    <property type="entry name" value="REC_hyHK_CKI1_RcsC-like"/>
    <property type="match status" value="1"/>
</dbReference>
<reference evidence="6" key="2">
    <citation type="submission" date="2021-04" db="EMBL/GenBank/DDBJ databases">
        <authorList>
            <person name="Karlyshev A.V."/>
        </authorList>
    </citation>
    <scope>NUCLEOTIDE SEQUENCE</scope>
    <source>
        <strain evidence="6">LMG 29479</strain>
    </source>
</reference>
<dbReference type="InterPro" id="IPR001633">
    <property type="entry name" value="EAL_dom"/>
</dbReference>
<feature type="modified residue" description="4-aspartylphosphate" evidence="1">
    <location>
        <position position="207"/>
    </location>
</feature>
<dbReference type="SUPFAM" id="SSF141868">
    <property type="entry name" value="EAL domain-like"/>
    <property type="match status" value="1"/>
</dbReference>
<accession>A0A8J8AWH4</accession>
<dbReference type="Gene3D" id="3.20.20.450">
    <property type="entry name" value="EAL domain"/>
    <property type="match status" value="1"/>
</dbReference>
<dbReference type="Gene3D" id="3.40.50.2300">
    <property type="match status" value="1"/>
</dbReference>
<dbReference type="PANTHER" id="PTHR33121">
    <property type="entry name" value="CYCLIC DI-GMP PHOSPHODIESTERASE PDEF"/>
    <property type="match status" value="1"/>
</dbReference>
<dbReference type="Pfam" id="PF00990">
    <property type="entry name" value="GGDEF"/>
    <property type="match status" value="1"/>
</dbReference>
<feature type="domain" description="Response regulatory" evidence="3">
    <location>
        <begin position="158"/>
        <end position="274"/>
    </location>
</feature>
<dbReference type="SMART" id="SM00448">
    <property type="entry name" value="REC"/>
    <property type="match status" value="1"/>
</dbReference>
<dbReference type="InterPro" id="IPR035919">
    <property type="entry name" value="EAL_sf"/>
</dbReference>
<dbReference type="InterPro" id="IPR011006">
    <property type="entry name" value="CheY-like_superfamily"/>
</dbReference>
<feature type="region of interest" description="Disordered" evidence="2">
    <location>
        <begin position="126"/>
        <end position="156"/>
    </location>
</feature>
<dbReference type="SMART" id="SM00052">
    <property type="entry name" value="EAL"/>
    <property type="match status" value="1"/>
</dbReference>
<evidence type="ECO:0000259" key="3">
    <source>
        <dbReference type="PROSITE" id="PS50110"/>
    </source>
</evidence>
<dbReference type="PROSITE" id="PS50883">
    <property type="entry name" value="EAL"/>
    <property type="match status" value="1"/>
</dbReference>
<sequence>MSELEQTRLAELRQAYLRHLPQRVQALAGRIQRYGEQGWDAPGLALLHEDVQRLAGASGRYGLVQASQRLLALESLLGTHRERQTLPDAEGQRQLAALIQELGSQTPSMLAAQESAGATAALPSEAAPAAATAPQATAVGTDAADGSADAEADAAPPRILVVEDNRSEAIYAEGILQSAGMRTRVVDQADEVVPALEAFQPDLVLMDLYLPDVDGMTLTARIRENEAFLHLPIVFLSGEEDPDKQFEAIDAGGDDFLSKPVRARHLIAAVNTRVRRARALARRTTAPAPARDPRTGLHERRWLLDHLDAGLATGFGSADAPGGGVLFIEMIGAAQLRERVGLHALDRVADGVAAMIARRLGDMPVARWGDGSFLAYAREGDDAALETLARGVREALASHDIDLQGTRLRARVTVGVCSLSHRFADLNALLEAVERAARSARAAPVGVVAFAPPQHPSQARESGLLERIREAIDGSGFELIYQPIVAVAGGDHAQYQALLRLRELDGKVYPAAEVLPLAERSGLMPAIDRWVVDHALDAVGALASDGGPPRLFVSQSPLTIAAPDQARWLGARLERPGLADALILELRLDEVLPYLDEVEAFCRDIAARGVRFCLSQFQGADGERLLERLPLAYVKLAPRFASAVVEAAVRDELRALIEKAHAREVKVIGHRIEDAQAAAALWMSGIDYLQGNLVQAPGRELGFDFQQAVL</sequence>
<dbReference type="SMART" id="SM00267">
    <property type="entry name" value="GGDEF"/>
    <property type="match status" value="1"/>
</dbReference>
<dbReference type="PROSITE" id="PS50110">
    <property type="entry name" value="RESPONSE_REGULATORY"/>
    <property type="match status" value="1"/>
</dbReference>
<evidence type="ECO:0000259" key="5">
    <source>
        <dbReference type="PROSITE" id="PS50887"/>
    </source>
</evidence>
<feature type="compositionally biased region" description="Low complexity" evidence="2">
    <location>
        <begin position="126"/>
        <end position="155"/>
    </location>
</feature>
<feature type="domain" description="EAL" evidence="4">
    <location>
        <begin position="461"/>
        <end position="710"/>
    </location>
</feature>
<evidence type="ECO:0000256" key="2">
    <source>
        <dbReference type="SAM" id="MobiDB-lite"/>
    </source>
</evidence>
<dbReference type="Pfam" id="PF00072">
    <property type="entry name" value="Response_reg"/>
    <property type="match status" value="1"/>
</dbReference>
<dbReference type="InterPro" id="IPR029787">
    <property type="entry name" value="Nucleotide_cyclase"/>
</dbReference>
<dbReference type="Pfam" id="PF00563">
    <property type="entry name" value="EAL"/>
    <property type="match status" value="1"/>
</dbReference>
<dbReference type="InterPro" id="IPR050706">
    <property type="entry name" value="Cyclic-di-GMP_PDE-like"/>
</dbReference>
<dbReference type="AlphaFoldDB" id="A0A8J8AWH4"/>
<dbReference type="Gene3D" id="3.30.70.270">
    <property type="match status" value="1"/>
</dbReference>